<dbReference type="InterPro" id="IPR010720">
    <property type="entry name" value="Alpha-L-AF_C"/>
</dbReference>
<dbReference type="Gene3D" id="3.20.20.80">
    <property type="entry name" value="Glycosidases"/>
    <property type="match status" value="1"/>
</dbReference>
<keyword evidence="11" id="KW-1185">Reference proteome</keyword>
<feature type="chain" id="PRO_5046978336" description="non-reducing end alpha-L-arabinofuranosidase" evidence="8">
    <location>
        <begin position="25"/>
        <end position="518"/>
    </location>
</feature>
<evidence type="ECO:0000259" key="9">
    <source>
        <dbReference type="SMART" id="SM00813"/>
    </source>
</evidence>
<dbReference type="InterPro" id="IPR017853">
    <property type="entry name" value="GH"/>
</dbReference>
<sequence length="518" mass="58352">MTALKTKLLKPLALFLMATSGLNAQDNTTSITIQVDDNAPVISKHIYGHFAEHLGRSVYDGFYVGEDSDIPNTNGIRNDIVEALKGLKIPNLRWPGGCFADEYHWKDGVGPKADRPVIVNTHWGMVEEDNSFGTHEFLELCELLGAEPYLAGNVGSGTVEELNDWVEYCNYDGNTSMAQWRKANGQEEPWRVKYWGIGNESWGCGGNMTPEFFANLYRQYATYARNYPGIDIKRIASGADADNYRWTEVMMRDVPHHMMWGLSVHYYTRTGWPPSGSATKFDESDYFSIMKTCLKTSEILDNHIAIMDKYDPKKRVALVVDEWGSWYAVEEGTNPGFAYQQNSMRDAMIAGLTLNMLHERADRIKMANLAQAVNVLQAVILTKDEKMLLTPTYHVMKMYTAHQDAKLLPLSFESPKYTFNGESLPAISASASKDKDGLVHISLVNIDSKKENIIEIDCTNLDVKDFTANIVASKKLQDHNTFDNPSTVKVEDFKDFKLKKNKLTVTIPPFSVVMLEGK</sequence>
<dbReference type="SMART" id="SM00813">
    <property type="entry name" value="Alpha-L-AF_C"/>
    <property type="match status" value="1"/>
</dbReference>
<dbReference type="EMBL" id="JAKVQD010000001">
    <property type="protein sequence ID" value="MCH4552271.1"/>
    <property type="molecule type" value="Genomic_DNA"/>
</dbReference>
<keyword evidence="7" id="KW-0326">Glycosidase</keyword>
<gene>
    <name evidence="10" type="ORF">MKW35_06540</name>
</gene>
<dbReference type="PANTHER" id="PTHR43576:SF2">
    <property type="entry name" value="INTRACELLULAR EXO-ALPHA-L-ARABINOFURANOSIDASE 2"/>
    <property type="match status" value="1"/>
</dbReference>
<dbReference type="InterPro" id="IPR013780">
    <property type="entry name" value="Glyco_hydro_b"/>
</dbReference>
<comment type="catalytic activity">
    <reaction evidence="1">
        <text>Hydrolysis of terminal non-reducing alpha-L-arabinofuranoside residues in alpha-L-arabinosides.</text>
        <dbReference type="EC" id="3.2.1.55"/>
    </reaction>
</comment>
<evidence type="ECO:0000256" key="4">
    <source>
        <dbReference type="ARBA" id="ARBA00012670"/>
    </source>
</evidence>
<evidence type="ECO:0000256" key="8">
    <source>
        <dbReference type="SAM" id="SignalP"/>
    </source>
</evidence>
<feature type="domain" description="Alpha-L-arabinofuranosidase C-terminal" evidence="9">
    <location>
        <begin position="321"/>
        <end position="511"/>
    </location>
</feature>
<keyword evidence="5" id="KW-0378">Hydrolase</keyword>
<dbReference type="EC" id="3.2.1.55" evidence="4"/>
<comment type="subunit">
    <text evidence="3">Homohexamer; trimer of dimers.</text>
</comment>
<dbReference type="Proteomes" id="UP001156141">
    <property type="component" value="Unassembled WGS sequence"/>
</dbReference>
<dbReference type="RefSeq" id="WP_317293013.1">
    <property type="nucleotide sequence ID" value="NZ_CP136709.1"/>
</dbReference>
<dbReference type="Gene3D" id="2.60.40.1180">
    <property type="entry name" value="Golgi alpha-mannosidase II"/>
    <property type="match status" value="1"/>
</dbReference>
<evidence type="ECO:0000313" key="10">
    <source>
        <dbReference type="EMBL" id="MCH4552271.1"/>
    </source>
</evidence>
<evidence type="ECO:0000256" key="7">
    <source>
        <dbReference type="ARBA" id="ARBA00023295"/>
    </source>
</evidence>
<dbReference type="Pfam" id="PF22848">
    <property type="entry name" value="ASD1_dom"/>
    <property type="match status" value="1"/>
</dbReference>
<feature type="signal peptide" evidence="8">
    <location>
        <begin position="1"/>
        <end position="24"/>
    </location>
</feature>
<comment type="caution">
    <text evidence="10">The sequence shown here is derived from an EMBL/GenBank/DDBJ whole genome shotgun (WGS) entry which is preliminary data.</text>
</comment>
<organism evidence="10 11">
    <name type="scientific">Aestuariibaculum lutulentum</name>
    <dbReference type="NCBI Taxonomy" id="2920935"/>
    <lineage>
        <taxon>Bacteria</taxon>
        <taxon>Pseudomonadati</taxon>
        <taxon>Bacteroidota</taxon>
        <taxon>Flavobacteriia</taxon>
        <taxon>Flavobacteriales</taxon>
        <taxon>Flavobacteriaceae</taxon>
    </lineage>
</organism>
<dbReference type="SUPFAM" id="SSF51445">
    <property type="entry name" value="(Trans)glycosidases"/>
    <property type="match status" value="1"/>
</dbReference>
<evidence type="ECO:0000256" key="2">
    <source>
        <dbReference type="ARBA" id="ARBA00007186"/>
    </source>
</evidence>
<keyword evidence="6" id="KW-0119">Carbohydrate metabolism</keyword>
<keyword evidence="8" id="KW-0732">Signal</keyword>
<name>A0ABS9RH43_9FLAO</name>
<comment type="similarity">
    <text evidence="2">Belongs to the glycosyl hydrolase 51 family.</text>
</comment>
<evidence type="ECO:0000256" key="6">
    <source>
        <dbReference type="ARBA" id="ARBA00023277"/>
    </source>
</evidence>
<dbReference type="Pfam" id="PF06964">
    <property type="entry name" value="Alpha-L-AF_C"/>
    <property type="match status" value="1"/>
</dbReference>
<dbReference type="PANTHER" id="PTHR43576">
    <property type="entry name" value="ALPHA-L-ARABINOFURANOSIDASE C-RELATED"/>
    <property type="match status" value="1"/>
</dbReference>
<dbReference type="InterPro" id="IPR055235">
    <property type="entry name" value="ASD1_cat"/>
</dbReference>
<evidence type="ECO:0000256" key="3">
    <source>
        <dbReference type="ARBA" id="ARBA00011165"/>
    </source>
</evidence>
<accession>A0ABS9RH43</accession>
<evidence type="ECO:0000256" key="1">
    <source>
        <dbReference type="ARBA" id="ARBA00001462"/>
    </source>
</evidence>
<dbReference type="SUPFAM" id="SSF51011">
    <property type="entry name" value="Glycosyl hydrolase domain"/>
    <property type="match status" value="1"/>
</dbReference>
<evidence type="ECO:0000313" key="11">
    <source>
        <dbReference type="Proteomes" id="UP001156141"/>
    </source>
</evidence>
<proteinExistence type="inferred from homology"/>
<reference evidence="10" key="1">
    <citation type="submission" date="2022-02" db="EMBL/GenBank/DDBJ databases">
        <title>Aestuariibaculum sp., a marine bacterium isolated from sediment in Guangxi.</title>
        <authorList>
            <person name="Ying J."/>
        </authorList>
    </citation>
    <scope>NUCLEOTIDE SEQUENCE</scope>
    <source>
        <strain evidence="10">L182</strain>
    </source>
</reference>
<evidence type="ECO:0000256" key="5">
    <source>
        <dbReference type="ARBA" id="ARBA00022801"/>
    </source>
</evidence>
<protein>
    <recommendedName>
        <fullName evidence="4">non-reducing end alpha-L-arabinofuranosidase</fullName>
        <ecNumber evidence="4">3.2.1.55</ecNumber>
    </recommendedName>
</protein>